<dbReference type="GO" id="GO:0005524">
    <property type="term" value="F:ATP binding"/>
    <property type="evidence" value="ECO:0007669"/>
    <property type="project" value="UniProtKB-KW"/>
</dbReference>
<evidence type="ECO:0000256" key="4">
    <source>
        <dbReference type="ARBA" id="ARBA00038058"/>
    </source>
</evidence>
<evidence type="ECO:0000259" key="5">
    <source>
        <dbReference type="PROSITE" id="PS51193"/>
    </source>
</evidence>
<dbReference type="GO" id="GO:0006281">
    <property type="term" value="P:DNA repair"/>
    <property type="evidence" value="ECO:0007669"/>
    <property type="project" value="TreeGrafter"/>
</dbReference>
<dbReference type="InterPro" id="IPR027417">
    <property type="entry name" value="P-loop_NTPase"/>
</dbReference>
<evidence type="ECO:0000313" key="7">
    <source>
        <dbReference type="Proteomes" id="UP000233256"/>
    </source>
</evidence>
<dbReference type="Proteomes" id="UP000233256">
    <property type="component" value="Unassembled WGS sequence"/>
</dbReference>
<dbReference type="InterPro" id="IPR020891">
    <property type="entry name" value="UPF0758_CS"/>
</dbReference>
<dbReference type="GO" id="GO:0003676">
    <property type="term" value="F:nucleic acid binding"/>
    <property type="evidence" value="ECO:0007669"/>
    <property type="project" value="InterPro"/>
</dbReference>
<organism evidence="6 7">
    <name type="scientific">Candidatus Wallbacteria bacterium HGW-Wallbacteria-1</name>
    <dbReference type="NCBI Taxonomy" id="2013854"/>
    <lineage>
        <taxon>Bacteria</taxon>
        <taxon>Candidatus Walliibacteriota</taxon>
    </lineage>
</organism>
<dbReference type="GO" id="GO:0003678">
    <property type="term" value="F:DNA helicase activity"/>
    <property type="evidence" value="ECO:0007669"/>
    <property type="project" value="TreeGrafter"/>
</dbReference>
<dbReference type="InterPro" id="IPR006555">
    <property type="entry name" value="ATP-dep_Helicase_C"/>
</dbReference>
<comment type="similarity">
    <text evidence="4">Belongs to the helicase family. DinG subfamily.</text>
</comment>
<dbReference type="Gene3D" id="3.40.50.300">
    <property type="entry name" value="P-loop containing nucleotide triphosphate hydrolases"/>
    <property type="match status" value="2"/>
</dbReference>
<dbReference type="InterPro" id="IPR011545">
    <property type="entry name" value="DEAD/DEAH_box_helicase_dom"/>
</dbReference>
<proteinExistence type="inferred from homology"/>
<dbReference type="PANTHER" id="PTHR11472:SF34">
    <property type="entry name" value="REGULATOR OF TELOMERE ELONGATION HELICASE 1"/>
    <property type="match status" value="1"/>
</dbReference>
<name>A0A2N1PRJ2_9BACT</name>
<evidence type="ECO:0000313" key="6">
    <source>
        <dbReference type="EMBL" id="PKK90958.1"/>
    </source>
</evidence>
<dbReference type="SUPFAM" id="SSF52540">
    <property type="entry name" value="P-loop containing nucleoside triphosphate hydrolases"/>
    <property type="match status" value="1"/>
</dbReference>
<dbReference type="EMBL" id="PGXC01000003">
    <property type="protein sequence ID" value="PKK90958.1"/>
    <property type="molecule type" value="Genomic_DNA"/>
</dbReference>
<keyword evidence="3" id="KW-0067">ATP-binding</keyword>
<keyword evidence="1" id="KW-0547">Nucleotide-binding</keyword>
<evidence type="ECO:0000256" key="2">
    <source>
        <dbReference type="ARBA" id="ARBA00022801"/>
    </source>
</evidence>
<dbReference type="AlphaFoldDB" id="A0A2N1PRJ2"/>
<dbReference type="PANTHER" id="PTHR11472">
    <property type="entry name" value="DNA REPAIR DEAD HELICASE RAD3/XP-D SUBFAMILY MEMBER"/>
    <property type="match status" value="1"/>
</dbReference>
<dbReference type="SMART" id="SM00491">
    <property type="entry name" value="HELICc2"/>
    <property type="match status" value="1"/>
</dbReference>
<dbReference type="Pfam" id="PF00270">
    <property type="entry name" value="DEAD"/>
    <property type="match status" value="1"/>
</dbReference>
<dbReference type="InterPro" id="IPR045028">
    <property type="entry name" value="DinG/Rad3-like"/>
</dbReference>
<dbReference type="InterPro" id="IPR014013">
    <property type="entry name" value="Helic_SF1/SF2_ATP-bd_DinG/Rad3"/>
</dbReference>
<gene>
    <name evidence="6" type="ORF">CVV64_04090</name>
</gene>
<dbReference type="Pfam" id="PF13307">
    <property type="entry name" value="Helicase_C_2"/>
    <property type="match status" value="1"/>
</dbReference>
<dbReference type="PROSITE" id="PS51193">
    <property type="entry name" value="HELICASE_ATP_BIND_2"/>
    <property type="match status" value="1"/>
</dbReference>
<reference evidence="6 7" key="1">
    <citation type="journal article" date="2017" name="ISME J.">
        <title>Potential for microbial H2 and metal transformations associated with novel bacteria and archaea in deep terrestrial subsurface sediments.</title>
        <authorList>
            <person name="Hernsdorf A.W."/>
            <person name="Amano Y."/>
            <person name="Miyakawa K."/>
            <person name="Ise K."/>
            <person name="Suzuki Y."/>
            <person name="Anantharaman K."/>
            <person name="Probst A."/>
            <person name="Burstein D."/>
            <person name="Thomas B.C."/>
            <person name="Banfield J.F."/>
        </authorList>
    </citation>
    <scope>NUCLEOTIDE SEQUENCE [LARGE SCALE GENOMIC DNA]</scope>
    <source>
        <strain evidence="6">HGW-Wallbacteria-1</strain>
    </source>
</reference>
<sequence>MNTSDFFSEAVIEKIRNLIHETGGNEVGIIVRNNDNESETLVKLLSRGNRWSTPALIESCLRGDIFIHNHPSGILEPSDADVEISSVLASRGVASGILDNEAIRVYFLVEPGAFPEDVPVPMEEVINFFARDGKLAGIFQDYEDRPSQTHMAVDIAESLSNGGTMMIEAGTGTGKSLAYLVPSLLWARANSSRVIVSTATLNLQDQLLRKDIPILEAALGTPVKASVLKGRSNFLCLRKLQTLQREPELFTETEERDSLASITMWAHSTATGCRDELPTQPPPELWEKICSESDFCPGLRCPHNSSCWVTRSRLTAAASEIVFVNHHLLCADLSLRKATGTNRSMILPTYERLIIDEAHNLESTAAEHFGKSASHRGMVKQLGRVMNRRGNKGALPYLVKIISAACTGKGSVAKTAPANEIRSFMNRAVEIRNNLLESMDKLFTDLENFTGVGTASPEIADNGKFRLTLEVVKSPKWISGVAPAIDNFNRMSRNLRILKEDMTSWFRESSLQKNPNEKNRENSEIEDAFRMVNLYMRRFLDASEVLATMLTTGEGQEGSDVVWMEKQTAGKGRTGRIKVISCPIRVDAALRETLFSVIRTIVLTSATLTIRGSFEYMINCLGARIDGREVKISVHDSPFDYASQALILIPHDFPDPDSPDFLKRACIHGAELVTITEGRTLFLFTSYAMLKSARDMLTSELNRITSQMKDSSYEILWQGQDLRHRLIHRFKTSEKAILLGTDSFWEGVDIAGEALSMVIIMKLPFKSPGDPLIAARIDAVEKIGGKGFRDVLLPDGIIRFKQGFGRLIRNTRDKGTVAIFDVRITKKNYGRLFLESIPECLMSKASSDRNIDRTVSFFHD</sequence>
<feature type="domain" description="Helicase ATP-binding" evidence="5">
    <location>
        <begin position="134"/>
        <end position="446"/>
    </location>
</feature>
<accession>A0A2N1PRJ2</accession>
<evidence type="ECO:0000256" key="3">
    <source>
        <dbReference type="ARBA" id="ARBA00022840"/>
    </source>
</evidence>
<evidence type="ECO:0000256" key="1">
    <source>
        <dbReference type="ARBA" id="ARBA00022741"/>
    </source>
</evidence>
<dbReference type="PROSITE" id="PS01302">
    <property type="entry name" value="UPF0758"/>
    <property type="match status" value="1"/>
</dbReference>
<dbReference type="GO" id="GO:0016818">
    <property type="term" value="F:hydrolase activity, acting on acid anhydrides, in phosphorus-containing anhydrides"/>
    <property type="evidence" value="ECO:0007669"/>
    <property type="project" value="InterPro"/>
</dbReference>
<protein>
    <recommendedName>
        <fullName evidence="5">Helicase ATP-binding domain-containing protein</fullName>
    </recommendedName>
</protein>
<keyword evidence="2" id="KW-0378">Hydrolase</keyword>
<comment type="caution">
    <text evidence="6">The sequence shown here is derived from an EMBL/GenBank/DDBJ whole genome shotgun (WGS) entry which is preliminary data.</text>
</comment>